<dbReference type="Gene3D" id="3.90.25.10">
    <property type="entry name" value="UDP-galactose 4-epimerase, domain 1"/>
    <property type="match status" value="1"/>
</dbReference>
<dbReference type="PANTHER" id="PTHR43162">
    <property type="match status" value="1"/>
</dbReference>
<evidence type="ECO:0000256" key="1">
    <source>
        <dbReference type="ARBA" id="ARBA00005107"/>
    </source>
</evidence>
<comment type="pathway">
    <text evidence="1">Alkaloid biosynthesis; ergot alkaloid biosynthesis.</text>
</comment>
<evidence type="ECO:0000313" key="7">
    <source>
        <dbReference type="Proteomes" id="UP000807353"/>
    </source>
</evidence>
<keyword evidence="7" id="KW-1185">Reference proteome</keyword>
<comment type="caution">
    <text evidence="6">The sequence shown here is derived from an EMBL/GenBank/DDBJ whole genome shotgun (WGS) entry which is preliminary data.</text>
</comment>
<dbReference type="InterPro" id="IPR019901">
    <property type="entry name" value="Ergot_alkaloid_biosynthesis"/>
</dbReference>
<dbReference type="SUPFAM" id="SSF51735">
    <property type="entry name" value="NAD(P)-binding Rossmann-fold domains"/>
    <property type="match status" value="1"/>
</dbReference>
<name>A0A9P6CEL0_9AGAR</name>
<dbReference type="Pfam" id="PF05368">
    <property type="entry name" value="NmrA"/>
    <property type="match status" value="1"/>
</dbReference>
<dbReference type="PANTHER" id="PTHR43162:SF1">
    <property type="entry name" value="PRESTALK A DIFFERENTIATION PROTEIN A"/>
    <property type="match status" value="1"/>
</dbReference>
<dbReference type="AlphaFoldDB" id="A0A9P6CEL0"/>
<dbReference type="Gene3D" id="3.40.50.720">
    <property type="entry name" value="NAD(P)-binding Rossmann-like Domain"/>
    <property type="match status" value="1"/>
</dbReference>
<organism evidence="6 7">
    <name type="scientific">Collybia nuda</name>
    <dbReference type="NCBI Taxonomy" id="64659"/>
    <lineage>
        <taxon>Eukaryota</taxon>
        <taxon>Fungi</taxon>
        <taxon>Dikarya</taxon>
        <taxon>Basidiomycota</taxon>
        <taxon>Agaricomycotina</taxon>
        <taxon>Agaricomycetes</taxon>
        <taxon>Agaricomycetidae</taxon>
        <taxon>Agaricales</taxon>
        <taxon>Tricholomatineae</taxon>
        <taxon>Clitocybaceae</taxon>
        <taxon>Collybia</taxon>
    </lineage>
</organism>
<dbReference type="GO" id="GO:0016491">
    <property type="term" value="F:oxidoreductase activity"/>
    <property type="evidence" value="ECO:0007669"/>
    <property type="project" value="UniProtKB-KW"/>
</dbReference>
<dbReference type="Proteomes" id="UP000807353">
    <property type="component" value="Unassembled WGS sequence"/>
</dbReference>
<gene>
    <name evidence="6" type="ORF">BDZ94DRAFT_1271599</name>
</gene>
<dbReference type="NCBIfam" id="TIGR03649">
    <property type="entry name" value="ergot_EASG"/>
    <property type="match status" value="1"/>
</dbReference>
<dbReference type="InterPro" id="IPR036291">
    <property type="entry name" value="NAD(P)-bd_dom_sf"/>
</dbReference>
<accession>A0A9P6CEL0</accession>
<dbReference type="GO" id="GO:0009820">
    <property type="term" value="P:alkaloid metabolic process"/>
    <property type="evidence" value="ECO:0007669"/>
    <property type="project" value="UniProtKB-KW"/>
</dbReference>
<evidence type="ECO:0000256" key="4">
    <source>
        <dbReference type="ARBA" id="ARBA00023002"/>
    </source>
</evidence>
<dbReference type="InterPro" id="IPR008030">
    <property type="entry name" value="NmrA-like"/>
</dbReference>
<dbReference type="OrthoDB" id="419598at2759"/>
<dbReference type="InterPro" id="IPR051604">
    <property type="entry name" value="Ergot_Alk_Oxidoreductase"/>
</dbReference>
<feature type="domain" description="NmrA-like" evidence="5">
    <location>
        <begin position="111"/>
        <end position="246"/>
    </location>
</feature>
<sequence length="277" mass="30787">MTVLIIGGTGKTGLQLAHLLTKARYPVLLTSRSGDVPEPYRGVKFDWLDSTTFGNPFEVEGIDRVYLVGPPVLDALPPAKKFIDLAVLKGVKRFVLLSATLFDRGGPVLGKVHEYLVELGVDYCVLRPTWFMDNFGSVYRTEIRDEGTIVTTAKDGRIPFIAADDISKAAFRALIDEKSHNTDHLLVGPGLYSYDEAATLLGEVLGRGVTHKRISDEDGKKFWMSLGMEEDYAAAMVWMESFAAAGDEEVHYHAPLKQVGRKSLLEYFQENRDVWAT</sequence>
<evidence type="ECO:0000313" key="6">
    <source>
        <dbReference type="EMBL" id="KAF9458093.1"/>
    </source>
</evidence>
<evidence type="ECO:0000256" key="2">
    <source>
        <dbReference type="ARBA" id="ARBA00005372"/>
    </source>
</evidence>
<keyword evidence="3" id="KW-0017">Alkaloid metabolism</keyword>
<proteinExistence type="inferred from homology"/>
<evidence type="ECO:0000259" key="5">
    <source>
        <dbReference type="Pfam" id="PF05368"/>
    </source>
</evidence>
<keyword evidence="4" id="KW-0560">Oxidoreductase</keyword>
<comment type="similarity">
    <text evidence="2">Belongs to the fgaFS/easG family.</text>
</comment>
<evidence type="ECO:0000256" key="3">
    <source>
        <dbReference type="ARBA" id="ARBA00022589"/>
    </source>
</evidence>
<reference evidence="6" key="1">
    <citation type="submission" date="2020-11" db="EMBL/GenBank/DDBJ databases">
        <authorList>
            <consortium name="DOE Joint Genome Institute"/>
            <person name="Ahrendt S."/>
            <person name="Riley R."/>
            <person name="Andreopoulos W."/>
            <person name="Labutti K."/>
            <person name="Pangilinan J."/>
            <person name="Ruiz-Duenas F.J."/>
            <person name="Barrasa J.M."/>
            <person name="Sanchez-Garcia M."/>
            <person name="Camarero S."/>
            <person name="Miyauchi S."/>
            <person name="Serrano A."/>
            <person name="Linde D."/>
            <person name="Babiker R."/>
            <person name="Drula E."/>
            <person name="Ayuso-Fernandez I."/>
            <person name="Pacheco R."/>
            <person name="Padilla G."/>
            <person name="Ferreira P."/>
            <person name="Barriuso J."/>
            <person name="Kellner H."/>
            <person name="Castanera R."/>
            <person name="Alfaro M."/>
            <person name="Ramirez L."/>
            <person name="Pisabarro A.G."/>
            <person name="Kuo A."/>
            <person name="Tritt A."/>
            <person name="Lipzen A."/>
            <person name="He G."/>
            <person name="Yan M."/>
            <person name="Ng V."/>
            <person name="Cullen D."/>
            <person name="Martin F."/>
            <person name="Rosso M.-N."/>
            <person name="Henrissat B."/>
            <person name="Hibbett D."/>
            <person name="Martinez A.T."/>
            <person name="Grigoriev I.V."/>
        </authorList>
    </citation>
    <scope>NUCLEOTIDE SEQUENCE</scope>
    <source>
        <strain evidence="6">CBS 247.69</strain>
    </source>
</reference>
<protein>
    <recommendedName>
        <fullName evidence="5">NmrA-like domain-containing protein</fullName>
    </recommendedName>
</protein>
<dbReference type="EMBL" id="MU150350">
    <property type="protein sequence ID" value="KAF9458093.1"/>
    <property type="molecule type" value="Genomic_DNA"/>
</dbReference>